<dbReference type="Proteomes" id="UP000257109">
    <property type="component" value="Unassembled WGS sequence"/>
</dbReference>
<evidence type="ECO:0000313" key="1">
    <source>
        <dbReference type="EMBL" id="RDX60364.1"/>
    </source>
</evidence>
<dbReference type="AlphaFoldDB" id="A0A371E2W3"/>
<sequence length="65" mass="7398">MQLLGETSFTKKITISVLEKFETKIFVIGESCDLQTLTITKLTNKFHAQKQRVSISSNETIECVF</sequence>
<organism evidence="1 2">
    <name type="scientific">Mucuna pruriens</name>
    <name type="common">Velvet bean</name>
    <name type="synonym">Dolichos pruriens</name>
    <dbReference type="NCBI Taxonomy" id="157652"/>
    <lineage>
        <taxon>Eukaryota</taxon>
        <taxon>Viridiplantae</taxon>
        <taxon>Streptophyta</taxon>
        <taxon>Embryophyta</taxon>
        <taxon>Tracheophyta</taxon>
        <taxon>Spermatophyta</taxon>
        <taxon>Magnoliopsida</taxon>
        <taxon>eudicotyledons</taxon>
        <taxon>Gunneridae</taxon>
        <taxon>Pentapetalae</taxon>
        <taxon>rosids</taxon>
        <taxon>fabids</taxon>
        <taxon>Fabales</taxon>
        <taxon>Fabaceae</taxon>
        <taxon>Papilionoideae</taxon>
        <taxon>50 kb inversion clade</taxon>
        <taxon>NPAAA clade</taxon>
        <taxon>indigoferoid/millettioid clade</taxon>
        <taxon>Phaseoleae</taxon>
        <taxon>Mucuna</taxon>
    </lineage>
</organism>
<evidence type="ECO:0000313" key="2">
    <source>
        <dbReference type="Proteomes" id="UP000257109"/>
    </source>
</evidence>
<comment type="caution">
    <text evidence="1">The sequence shown here is derived from an EMBL/GenBank/DDBJ whole genome shotgun (WGS) entry which is preliminary data.</text>
</comment>
<dbReference type="STRING" id="157652.A0A371E2W3"/>
<name>A0A371E2W3_MUCPR</name>
<keyword evidence="2" id="KW-1185">Reference proteome</keyword>
<proteinExistence type="predicted"/>
<protein>
    <submittedName>
        <fullName evidence="1">Uncharacterized protein</fullName>
    </submittedName>
</protein>
<feature type="non-terminal residue" evidence="1">
    <location>
        <position position="1"/>
    </location>
</feature>
<reference evidence="1" key="1">
    <citation type="submission" date="2018-05" db="EMBL/GenBank/DDBJ databases">
        <title>Draft genome of Mucuna pruriens seed.</title>
        <authorList>
            <person name="Nnadi N.E."/>
            <person name="Vos R."/>
            <person name="Hasami M.H."/>
            <person name="Devisetty U.K."/>
            <person name="Aguiy J.C."/>
        </authorList>
    </citation>
    <scope>NUCLEOTIDE SEQUENCE [LARGE SCALE GENOMIC DNA]</scope>
    <source>
        <strain evidence="1">JCA_2017</strain>
    </source>
</reference>
<dbReference type="EMBL" id="QJKJ01016914">
    <property type="protein sequence ID" value="RDX60364.1"/>
    <property type="molecule type" value="Genomic_DNA"/>
</dbReference>
<dbReference type="OrthoDB" id="1435561at2759"/>
<gene>
    <name evidence="1" type="ORF">CR513_61499</name>
</gene>
<accession>A0A371E2W3</accession>